<dbReference type="EMBL" id="JAWDGP010003163">
    <property type="protein sequence ID" value="KAK3776940.1"/>
    <property type="molecule type" value="Genomic_DNA"/>
</dbReference>
<accession>A0AAE1DNZ9</accession>
<dbReference type="InterPro" id="IPR009003">
    <property type="entry name" value="Peptidase_S1_PA"/>
</dbReference>
<name>A0AAE1DNZ9_9GAST</name>
<keyword evidence="2" id="KW-1185">Reference proteome</keyword>
<dbReference type="SUPFAM" id="SSF50494">
    <property type="entry name" value="Trypsin-like serine proteases"/>
    <property type="match status" value="1"/>
</dbReference>
<dbReference type="AlphaFoldDB" id="A0AAE1DNZ9"/>
<sequence>MEGNFEHKILMGRELSSNQSALTWKFCCKNPGHQSFIPAPQFSISHRPAWAQRQSIWGYIQNLAARTVKLSVSQTSKSRLLGFPLSNNAMPGATTTGSGWVHWITPGDGCCPCAECDGNQARAKPWWKVAVETACHVVFDAEEARCTQVLAFYNDELSFSNGRTKMMHGVEMYDRDEKLDRSWLWCATHDESLVQELMNHLTQRDMLKRILEEEQGHDTKDLLSLCVVVSHPHGQPKQVTVGELEQSMTLKGVDNRSHTWTCTTDTCAGSSGGPVFVLVPECASHNLTRWTMGLAPHSKECLEGGLNQSGVGNISWH</sequence>
<protein>
    <submittedName>
        <fullName evidence="1">Uncharacterized protein</fullName>
    </submittedName>
</protein>
<gene>
    <name evidence="1" type="ORF">RRG08_008812</name>
</gene>
<reference evidence="1" key="1">
    <citation type="journal article" date="2023" name="G3 (Bethesda)">
        <title>A reference genome for the long-term kleptoplast-retaining sea slug Elysia crispata morphotype clarki.</title>
        <authorList>
            <person name="Eastman K.E."/>
            <person name="Pendleton A.L."/>
            <person name="Shaikh M.A."/>
            <person name="Suttiyut T."/>
            <person name="Ogas R."/>
            <person name="Tomko P."/>
            <person name="Gavelis G."/>
            <person name="Widhalm J.R."/>
            <person name="Wisecaver J.H."/>
        </authorList>
    </citation>
    <scope>NUCLEOTIDE SEQUENCE</scope>
    <source>
        <strain evidence="1">ECLA1</strain>
    </source>
</reference>
<proteinExistence type="predicted"/>
<evidence type="ECO:0000313" key="1">
    <source>
        <dbReference type="EMBL" id="KAK3776940.1"/>
    </source>
</evidence>
<comment type="caution">
    <text evidence="1">The sequence shown here is derived from an EMBL/GenBank/DDBJ whole genome shotgun (WGS) entry which is preliminary data.</text>
</comment>
<organism evidence="1 2">
    <name type="scientific">Elysia crispata</name>
    <name type="common">lettuce slug</name>
    <dbReference type="NCBI Taxonomy" id="231223"/>
    <lineage>
        <taxon>Eukaryota</taxon>
        <taxon>Metazoa</taxon>
        <taxon>Spiralia</taxon>
        <taxon>Lophotrochozoa</taxon>
        <taxon>Mollusca</taxon>
        <taxon>Gastropoda</taxon>
        <taxon>Heterobranchia</taxon>
        <taxon>Euthyneura</taxon>
        <taxon>Panpulmonata</taxon>
        <taxon>Sacoglossa</taxon>
        <taxon>Placobranchoidea</taxon>
        <taxon>Plakobranchidae</taxon>
        <taxon>Elysia</taxon>
    </lineage>
</organism>
<dbReference type="Proteomes" id="UP001283361">
    <property type="component" value="Unassembled WGS sequence"/>
</dbReference>
<evidence type="ECO:0000313" key="2">
    <source>
        <dbReference type="Proteomes" id="UP001283361"/>
    </source>
</evidence>